<protein>
    <submittedName>
        <fullName evidence="1">4-hydroxybenzoate synthetase</fullName>
    </submittedName>
</protein>
<evidence type="ECO:0000313" key="2">
    <source>
        <dbReference type="Proteomes" id="UP001596105"/>
    </source>
</evidence>
<organism evidence="1 2">
    <name type="scientific">Cohnella suwonensis</name>
    <dbReference type="NCBI Taxonomy" id="696072"/>
    <lineage>
        <taxon>Bacteria</taxon>
        <taxon>Bacillati</taxon>
        <taxon>Bacillota</taxon>
        <taxon>Bacilli</taxon>
        <taxon>Bacillales</taxon>
        <taxon>Paenibacillaceae</taxon>
        <taxon>Cohnella</taxon>
    </lineage>
</organism>
<dbReference type="SUPFAM" id="SSF64288">
    <property type="entry name" value="Chorismate lyase-like"/>
    <property type="match status" value="1"/>
</dbReference>
<evidence type="ECO:0000313" key="1">
    <source>
        <dbReference type="EMBL" id="MFC5468828.1"/>
    </source>
</evidence>
<gene>
    <name evidence="1" type="ORF">ACFPPD_08840</name>
</gene>
<dbReference type="EMBL" id="JBHSMH010000021">
    <property type="protein sequence ID" value="MFC5468828.1"/>
    <property type="molecule type" value="Genomic_DNA"/>
</dbReference>
<name>A0ABW0LSY8_9BACL</name>
<dbReference type="Gene3D" id="3.40.1410.10">
    <property type="entry name" value="Chorismate lyase-like"/>
    <property type="match status" value="1"/>
</dbReference>
<dbReference type="Proteomes" id="UP001596105">
    <property type="component" value="Unassembled WGS sequence"/>
</dbReference>
<sequence length="200" mass="23053">MTRKEIRDIDSRFDFLHTLLFKILLITDGRTTDILETLMDETMSLQVVRQEQINEEQSARLGEDSDAPYYVRESILIGTKSQLVISHNIALVCSKYLPPLMFEAIAAKQEGIGKTISTFGLQTSRKLVESGWRSDTETVDLFHKPIQLRFSPTKRKVPYKHYSIDFGSHPGIYLLEYFNPNMVLLRLKQLRNETIGGEQQ</sequence>
<proteinExistence type="predicted"/>
<reference evidence="2" key="1">
    <citation type="journal article" date="2019" name="Int. J. Syst. Evol. Microbiol.">
        <title>The Global Catalogue of Microorganisms (GCM) 10K type strain sequencing project: providing services to taxonomists for standard genome sequencing and annotation.</title>
        <authorList>
            <consortium name="The Broad Institute Genomics Platform"/>
            <consortium name="The Broad Institute Genome Sequencing Center for Infectious Disease"/>
            <person name="Wu L."/>
            <person name="Ma J."/>
        </authorList>
    </citation>
    <scope>NUCLEOTIDE SEQUENCE [LARGE SCALE GENOMIC DNA]</scope>
    <source>
        <strain evidence="2">CCUG 57113</strain>
    </source>
</reference>
<keyword evidence="2" id="KW-1185">Reference proteome</keyword>
<accession>A0ABW0LSY8</accession>
<comment type="caution">
    <text evidence="1">The sequence shown here is derived from an EMBL/GenBank/DDBJ whole genome shotgun (WGS) entry which is preliminary data.</text>
</comment>
<dbReference type="RefSeq" id="WP_209750291.1">
    <property type="nucleotide sequence ID" value="NZ_JBHSMH010000021.1"/>
</dbReference>
<dbReference type="InterPro" id="IPR028978">
    <property type="entry name" value="Chorismate_lyase_/UTRA_dom_sf"/>
</dbReference>